<dbReference type="Pfam" id="PF26002">
    <property type="entry name" value="Beta-barrel_AprE"/>
    <property type="match status" value="1"/>
</dbReference>
<feature type="coiled-coil region" evidence="10">
    <location>
        <begin position="254"/>
        <end position="281"/>
    </location>
</feature>
<evidence type="ECO:0000256" key="10">
    <source>
        <dbReference type="SAM" id="Coils"/>
    </source>
</evidence>
<evidence type="ECO:0000313" key="14">
    <source>
        <dbReference type="Proteomes" id="UP001057498"/>
    </source>
</evidence>
<dbReference type="NCBIfam" id="TIGR01843">
    <property type="entry name" value="type_I_hlyD"/>
    <property type="match status" value="1"/>
</dbReference>
<protein>
    <recommendedName>
        <fullName evidence="9">Membrane fusion protein (MFP) family protein</fullName>
    </recommendedName>
</protein>
<dbReference type="InterPro" id="IPR058781">
    <property type="entry name" value="HH_AprE-like"/>
</dbReference>
<evidence type="ECO:0000256" key="6">
    <source>
        <dbReference type="ARBA" id="ARBA00022692"/>
    </source>
</evidence>
<dbReference type="InterPro" id="IPR058982">
    <property type="entry name" value="Beta-barrel_AprE"/>
</dbReference>
<evidence type="ECO:0000259" key="11">
    <source>
        <dbReference type="Pfam" id="PF25994"/>
    </source>
</evidence>
<dbReference type="InterPro" id="IPR050739">
    <property type="entry name" value="MFP"/>
</dbReference>
<keyword evidence="10" id="KW-0175">Coiled coil</keyword>
<keyword evidence="7" id="KW-1133">Transmembrane helix</keyword>
<keyword evidence="4 9" id="KW-1003">Cell membrane</keyword>
<proteinExistence type="inferred from homology"/>
<evidence type="ECO:0000256" key="3">
    <source>
        <dbReference type="ARBA" id="ARBA00022448"/>
    </source>
</evidence>
<keyword evidence="5 9" id="KW-0997">Cell inner membrane</keyword>
<feature type="coiled-coil region" evidence="10">
    <location>
        <begin position="138"/>
        <end position="193"/>
    </location>
</feature>
<keyword evidence="6" id="KW-0812">Transmembrane</keyword>
<feature type="domain" description="AprE-like long alpha-helical hairpin" evidence="11">
    <location>
        <begin position="102"/>
        <end position="281"/>
    </location>
</feature>
<dbReference type="PANTHER" id="PTHR30386:SF26">
    <property type="entry name" value="TRANSPORT PROTEIN COMB"/>
    <property type="match status" value="1"/>
</dbReference>
<evidence type="ECO:0000256" key="9">
    <source>
        <dbReference type="RuleBase" id="RU365093"/>
    </source>
</evidence>
<feature type="domain" description="AprE-like beta-barrel" evidence="12">
    <location>
        <begin position="323"/>
        <end position="410"/>
    </location>
</feature>
<accession>A0ABM7YHF5</accession>
<dbReference type="Proteomes" id="UP001057498">
    <property type="component" value="Chromosome"/>
</dbReference>
<comment type="subcellular location">
    <subcellularLocation>
        <location evidence="1 9">Cell inner membrane</location>
        <topology evidence="1 9">Single-pass membrane protein</topology>
    </subcellularLocation>
</comment>
<organism evidence="13 14">
    <name type="scientific">Sphaerotilus microaerophilus</name>
    <dbReference type="NCBI Taxonomy" id="2914710"/>
    <lineage>
        <taxon>Bacteria</taxon>
        <taxon>Pseudomonadati</taxon>
        <taxon>Pseudomonadota</taxon>
        <taxon>Betaproteobacteria</taxon>
        <taxon>Burkholderiales</taxon>
        <taxon>Sphaerotilaceae</taxon>
        <taxon>Sphaerotilus</taxon>
    </lineage>
</organism>
<evidence type="ECO:0000256" key="7">
    <source>
        <dbReference type="ARBA" id="ARBA00022989"/>
    </source>
</evidence>
<reference evidence="13" key="1">
    <citation type="submission" date="2022-04" db="EMBL/GenBank/DDBJ databases">
        <title>Whole genome sequence of Sphaerotilus sp. FB-5.</title>
        <authorList>
            <person name="Takeda M."/>
            <person name="Narihara S."/>
            <person name="Akimoto M."/>
            <person name="Akimoto R."/>
            <person name="Nishiyashiki S."/>
            <person name="Murakami T."/>
        </authorList>
    </citation>
    <scope>NUCLEOTIDE SEQUENCE</scope>
    <source>
        <strain evidence="13">FB-5</strain>
    </source>
</reference>
<evidence type="ECO:0000256" key="5">
    <source>
        <dbReference type="ARBA" id="ARBA00022519"/>
    </source>
</evidence>
<evidence type="ECO:0000259" key="12">
    <source>
        <dbReference type="Pfam" id="PF26002"/>
    </source>
</evidence>
<evidence type="ECO:0000313" key="13">
    <source>
        <dbReference type="EMBL" id="BDI03636.1"/>
    </source>
</evidence>
<evidence type="ECO:0000256" key="1">
    <source>
        <dbReference type="ARBA" id="ARBA00004377"/>
    </source>
</evidence>
<dbReference type="PRINTS" id="PR01490">
    <property type="entry name" value="RTXTOXIND"/>
</dbReference>
<name>A0ABM7YHF5_9BURK</name>
<dbReference type="InterPro" id="IPR010129">
    <property type="entry name" value="T1SS_HlyD"/>
</dbReference>
<dbReference type="SUPFAM" id="SSF111369">
    <property type="entry name" value="HlyD-like secretion proteins"/>
    <property type="match status" value="1"/>
</dbReference>
<dbReference type="PANTHER" id="PTHR30386">
    <property type="entry name" value="MEMBRANE FUSION SUBUNIT OF EMRAB-TOLC MULTIDRUG EFFLUX PUMP"/>
    <property type="match status" value="1"/>
</dbReference>
<evidence type="ECO:0000256" key="2">
    <source>
        <dbReference type="ARBA" id="ARBA00009477"/>
    </source>
</evidence>
<dbReference type="EMBL" id="AP025730">
    <property type="protein sequence ID" value="BDI03636.1"/>
    <property type="molecule type" value="Genomic_DNA"/>
</dbReference>
<dbReference type="Gene3D" id="2.40.30.170">
    <property type="match status" value="1"/>
</dbReference>
<evidence type="ECO:0000256" key="4">
    <source>
        <dbReference type="ARBA" id="ARBA00022475"/>
    </source>
</evidence>
<dbReference type="Pfam" id="PF25994">
    <property type="entry name" value="HH_AprE"/>
    <property type="match status" value="1"/>
</dbReference>
<evidence type="ECO:0000256" key="8">
    <source>
        <dbReference type="ARBA" id="ARBA00023136"/>
    </source>
</evidence>
<keyword evidence="14" id="KW-1185">Reference proteome</keyword>
<keyword evidence="3 9" id="KW-0813">Transport</keyword>
<keyword evidence="8" id="KW-0472">Membrane</keyword>
<sequence length="435" mass="48326">MTEMTAPRSLDAVLERVGETRWRLWDLRILLALFALLAWSVLAHVDRVVTTQGKVVPYDKVKVIQHLEGGIVKKLLVRESQIVKAGEPLIELDLATAGVNGDEMSARMGSFRFVKARLEAEARGTLLVTSPERDPQLRASAEAEVATFRARREELTNTLAALDGQIAQGRQRVAELRARMSSLEAGLRIAQQELAISENLVKDKLVSELEHFQRRSAVERIKGDLEATRQAIPGAQAQADEAFARRREEESRFRRRASDELGELERKIASLGKELNRAQDQEQRAVIRAPIDGIVKNVKYQAAGNVVKAGEPIMEVVPVKDELVIELRLNPADRGFIEVGQSALVKVSAYDYYRFGGLTGQVQSIAADTDVGRNDEQFYRVVVKTDRAYVGDSAAAMPISPGMTADVDVRVATNSVFWALLRPILKLKQEALREV</sequence>
<comment type="similarity">
    <text evidence="2 9">Belongs to the membrane fusion protein (MFP) (TC 8.A.1) family.</text>
</comment>
<gene>
    <name evidence="13" type="ORF">CATMQ487_06060</name>
</gene>